<dbReference type="KEGG" id="stri:C7M71_002860"/>
<keyword evidence="2" id="KW-1185">Reference proteome</keyword>
<dbReference type="Gene3D" id="3.30.530.20">
    <property type="match status" value="1"/>
</dbReference>
<dbReference type="SUPFAM" id="SSF55961">
    <property type="entry name" value="Bet v1-like"/>
    <property type="match status" value="1"/>
</dbReference>
<evidence type="ECO:0000313" key="2">
    <source>
        <dbReference type="Proteomes" id="UP000249340"/>
    </source>
</evidence>
<reference evidence="1" key="1">
    <citation type="submission" date="2018-07" db="EMBL/GenBank/DDBJ databases">
        <authorList>
            <person name="Batra D."/>
            <person name="Gulvik C.A."/>
        </authorList>
    </citation>
    <scope>NUCLEOTIDE SEQUENCE</scope>
    <source>
        <strain evidence="1">DSM 106435</strain>
    </source>
</reference>
<organism evidence="1 2">
    <name type="scientific">Peterkaempfera bronchialis</name>
    <dbReference type="NCBI Taxonomy" id="2126346"/>
    <lineage>
        <taxon>Bacteria</taxon>
        <taxon>Bacillati</taxon>
        <taxon>Actinomycetota</taxon>
        <taxon>Actinomycetes</taxon>
        <taxon>Kitasatosporales</taxon>
        <taxon>Streptomycetaceae</taxon>
        <taxon>Peterkaempfera</taxon>
    </lineage>
</organism>
<dbReference type="AlphaFoldDB" id="A0A345SS62"/>
<dbReference type="EMBL" id="CP031264">
    <property type="protein sequence ID" value="AXI76567.1"/>
    <property type="molecule type" value="Genomic_DNA"/>
</dbReference>
<reference evidence="1" key="2">
    <citation type="journal article" date="2019" name="Int. J. Syst. Evol. Microbiol.">
        <title>Streptacidiphilus bronchialis sp. nov., a ciprofloxacin-resistant bacterium from a human clinical specimen; reclassification of Streptomyces griseoplanus as Streptacidiphilus griseoplanus comb. nov. and emended description of the genus Streptacidiphilus.</title>
        <authorList>
            <person name="Nouioui I."/>
            <person name="Klenk H.P."/>
            <person name="Igual J.M."/>
            <person name="Gulvik C.A."/>
            <person name="Lasker B.A."/>
            <person name="McQuiston J.R."/>
        </authorList>
    </citation>
    <scope>NUCLEOTIDE SEQUENCE</scope>
    <source>
        <strain evidence="1">DSM 106435</strain>
    </source>
</reference>
<proteinExistence type="predicted"/>
<accession>A0A345SS62</accession>
<evidence type="ECO:0000313" key="1">
    <source>
        <dbReference type="EMBL" id="AXI76567.1"/>
    </source>
</evidence>
<dbReference type="Proteomes" id="UP000249340">
    <property type="component" value="Chromosome"/>
</dbReference>
<name>A0A345SS62_9ACTN</name>
<protein>
    <submittedName>
        <fullName evidence="1">SRPBCC family protein</fullName>
    </submittedName>
</protein>
<gene>
    <name evidence="1" type="ORF">C7M71_002860</name>
</gene>
<dbReference type="InterPro" id="IPR023393">
    <property type="entry name" value="START-like_dom_sf"/>
</dbReference>
<dbReference type="RefSeq" id="WP_111489715.1">
    <property type="nucleotide sequence ID" value="NZ_CP031264.1"/>
</dbReference>
<sequence length="145" mass="15868">MALFRIERRSALSADEAWRRMTDWERHADRVPLTGITVTTPPPTGVGTVLVARTGVGRAGFDDPMEIVLWEPPTAGRPGRCRLEKRGTAVLGQAEIEVRPEGTGSVVVWCEDLRVRGLPGLLDAPTRWTGRLVFGRTVAGLLKEA</sequence>
<dbReference type="OrthoDB" id="4823586at2"/>